<evidence type="ECO:0000313" key="6">
    <source>
        <dbReference type="EMBL" id="OHX18877.1"/>
    </source>
</evidence>
<keyword evidence="2" id="KW-0238">DNA-binding</keyword>
<dbReference type="InterPro" id="IPR011711">
    <property type="entry name" value="GntR_C"/>
</dbReference>
<organism evidence="5 7">
    <name type="scientific">Chromobacterium sphagni</name>
    <dbReference type="NCBI Taxonomy" id="1903179"/>
    <lineage>
        <taxon>Bacteria</taxon>
        <taxon>Pseudomonadati</taxon>
        <taxon>Pseudomonadota</taxon>
        <taxon>Betaproteobacteria</taxon>
        <taxon>Neisseriales</taxon>
        <taxon>Chromobacteriaceae</taxon>
        <taxon>Chromobacterium</taxon>
    </lineage>
</organism>
<protein>
    <submittedName>
        <fullName evidence="5">GntR family transcriptional regulator</fullName>
    </submittedName>
</protein>
<dbReference type="EMBL" id="MKCS01000001">
    <property type="protein sequence ID" value="OHX12943.1"/>
    <property type="molecule type" value="Genomic_DNA"/>
</dbReference>
<evidence type="ECO:0000313" key="8">
    <source>
        <dbReference type="Proteomes" id="UP000180280"/>
    </source>
</evidence>
<dbReference type="Proteomes" id="UP000180280">
    <property type="component" value="Unassembled WGS sequence"/>
</dbReference>
<dbReference type="Gene3D" id="1.20.120.530">
    <property type="entry name" value="GntR ligand-binding domain-like"/>
    <property type="match status" value="1"/>
</dbReference>
<dbReference type="CDD" id="cd07377">
    <property type="entry name" value="WHTH_GntR"/>
    <property type="match status" value="1"/>
</dbReference>
<dbReference type="GO" id="GO:0003677">
    <property type="term" value="F:DNA binding"/>
    <property type="evidence" value="ECO:0007669"/>
    <property type="project" value="UniProtKB-KW"/>
</dbReference>
<evidence type="ECO:0000256" key="3">
    <source>
        <dbReference type="ARBA" id="ARBA00023163"/>
    </source>
</evidence>
<dbReference type="PRINTS" id="PR00035">
    <property type="entry name" value="HTHGNTR"/>
</dbReference>
<dbReference type="SMART" id="SM00895">
    <property type="entry name" value="FCD"/>
    <property type="match status" value="1"/>
</dbReference>
<dbReference type="Gene3D" id="1.10.10.10">
    <property type="entry name" value="Winged helix-like DNA-binding domain superfamily/Winged helix DNA-binding domain"/>
    <property type="match status" value="1"/>
</dbReference>
<dbReference type="STRING" id="1903179.BI347_05035"/>
<dbReference type="InterPro" id="IPR036390">
    <property type="entry name" value="WH_DNA-bd_sf"/>
</dbReference>
<dbReference type="EMBL" id="MKCT01000056">
    <property type="protein sequence ID" value="OHX18877.1"/>
    <property type="molecule type" value="Genomic_DNA"/>
</dbReference>
<dbReference type="SMART" id="SM00345">
    <property type="entry name" value="HTH_GNTR"/>
    <property type="match status" value="1"/>
</dbReference>
<dbReference type="SUPFAM" id="SSF48008">
    <property type="entry name" value="GntR ligand-binding domain-like"/>
    <property type="match status" value="1"/>
</dbReference>
<keyword evidence="1" id="KW-0805">Transcription regulation</keyword>
<dbReference type="InterPro" id="IPR036388">
    <property type="entry name" value="WH-like_DNA-bd_sf"/>
</dbReference>
<dbReference type="Pfam" id="PF07729">
    <property type="entry name" value="FCD"/>
    <property type="match status" value="1"/>
</dbReference>
<proteinExistence type="predicted"/>
<evidence type="ECO:0000256" key="1">
    <source>
        <dbReference type="ARBA" id="ARBA00023015"/>
    </source>
</evidence>
<dbReference type="Pfam" id="PF00392">
    <property type="entry name" value="GntR"/>
    <property type="match status" value="1"/>
</dbReference>
<dbReference type="InterPro" id="IPR008920">
    <property type="entry name" value="TF_FadR/GntR_C"/>
</dbReference>
<dbReference type="InterPro" id="IPR000524">
    <property type="entry name" value="Tscrpt_reg_HTH_GntR"/>
</dbReference>
<dbReference type="GO" id="GO:0003700">
    <property type="term" value="F:DNA-binding transcription factor activity"/>
    <property type="evidence" value="ECO:0007669"/>
    <property type="project" value="InterPro"/>
</dbReference>
<name>A0A1S1X082_9NEIS</name>
<feature type="domain" description="HTH gntR-type" evidence="4">
    <location>
        <begin position="13"/>
        <end position="81"/>
    </location>
</feature>
<gene>
    <name evidence="6" type="ORF">BI344_20065</name>
    <name evidence="5" type="ORF">BI347_05035</name>
</gene>
<dbReference type="AlphaFoldDB" id="A0A1S1X082"/>
<dbReference type="PROSITE" id="PS50949">
    <property type="entry name" value="HTH_GNTR"/>
    <property type="match status" value="1"/>
</dbReference>
<comment type="caution">
    <text evidence="5">The sequence shown here is derived from an EMBL/GenBank/DDBJ whole genome shotgun (WGS) entry which is preliminary data.</text>
</comment>
<evidence type="ECO:0000313" key="7">
    <source>
        <dbReference type="Proteomes" id="UP000180088"/>
    </source>
</evidence>
<evidence type="ECO:0000313" key="5">
    <source>
        <dbReference type="EMBL" id="OHX12943.1"/>
    </source>
</evidence>
<dbReference type="PANTHER" id="PTHR43537:SF51">
    <property type="entry name" value="HTH-TYPE TRANSCRIPTIONAL REGULATOR LGOR-RELATED"/>
    <property type="match status" value="1"/>
</dbReference>
<keyword evidence="8" id="KW-1185">Reference proteome</keyword>
<evidence type="ECO:0000259" key="4">
    <source>
        <dbReference type="PROSITE" id="PS50949"/>
    </source>
</evidence>
<dbReference type="Proteomes" id="UP000180088">
    <property type="component" value="Unassembled WGS sequence"/>
</dbReference>
<sequence>MFRSLRMNRAAKRSLVDIALDSLGRQLADGRWPVGSRIPTEPELAEQLGISRNTVREAIRVLLYAGLLEVRQGDGTYVRAIVNPGEAMRAISRASLREHLEVRCLLEESAARLAAQRAGADDLLRIAATLDTLARQDDDTPESYAERDIAFHLAIADASGNQALAGLYRYFSRAVRQSVQDSIRDEALPDPDFAAHAAIFDAIRRQQPDAAGNAAAAITRPLLATLDQLLAAQK</sequence>
<dbReference type="PANTHER" id="PTHR43537">
    <property type="entry name" value="TRANSCRIPTIONAL REGULATOR, GNTR FAMILY"/>
    <property type="match status" value="1"/>
</dbReference>
<evidence type="ECO:0000256" key="2">
    <source>
        <dbReference type="ARBA" id="ARBA00023125"/>
    </source>
</evidence>
<keyword evidence="3" id="KW-0804">Transcription</keyword>
<reference evidence="7 8" key="1">
    <citation type="submission" date="2016-09" db="EMBL/GenBank/DDBJ databases">
        <title>Chromobacterium muskegensis sp. nov., an insecticidal bacterium isolated from Sphagnum bogs.</title>
        <authorList>
            <person name="Sparks M.E."/>
            <person name="Blackburn M.B."/>
            <person name="Gundersen-Rindal D.E."/>
            <person name="Mitchell A."/>
            <person name="Farrar R."/>
            <person name="Kuhar D."/>
        </authorList>
    </citation>
    <scope>NUCLEOTIDE SEQUENCE [LARGE SCALE GENOMIC DNA]</scope>
    <source>
        <strain evidence="6 8">14B-1</strain>
        <strain evidence="5 7">37-2</strain>
    </source>
</reference>
<dbReference type="SUPFAM" id="SSF46785">
    <property type="entry name" value="Winged helix' DNA-binding domain"/>
    <property type="match status" value="1"/>
</dbReference>
<accession>A0A1S1X082</accession>